<evidence type="ECO:0000313" key="2">
    <source>
        <dbReference type="EMBL" id="KJE97063.1"/>
    </source>
</evidence>
<organism evidence="2 3">
    <name type="scientific">Capsaspora owczarzaki (strain ATCC 30864)</name>
    <dbReference type="NCBI Taxonomy" id="595528"/>
    <lineage>
        <taxon>Eukaryota</taxon>
        <taxon>Filasterea</taxon>
        <taxon>Capsaspora</taxon>
    </lineage>
</organism>
<feature type="compositionally biased region" description="Low complexity" evidence="1">
    <location>
        <begin position="51"/>
        <end position="74"/>
    </location>
</feature>
<sequence length="804" mass="83213">MSFHSSDTIVVTEPDDEDEDNNNDEDDEEASVAVAEDDETEGGEDEDDDQQQQQQLNGDQPLHATTTTTTTTTTGDRLAVPSEETEPAAALPQGEGAPLLLRGERASSRPPSFVLPPIEGLSIYQDMEAAFERALQRVRASQRPILQATATHTTAATATAVAQAGAAAQTAQTASPATTATPATATATPAAATAISASSITSAQSQSQLDAHTPPSPPDSTRVSTSREDDGGGGDAELKQQPTRKLSNATTPVETSSALGPAAPALIRRSGSSQSGLAALAVVSPLTSPALARALIGVAPRATQSSLSLTAPPERSEPRLSALEILQSSQASISSRPTSPTSPRRPGFGRKSVSFNNLAVHAITTDADERDFASKSPRQSVSPSLGSLSFPSPSVATTAAVSPPVSPLPFHSQSQQKSAVLTNDTAAAPDSKQPHAEAITILAADGSAPPAAHALAAAETKASRTTRTRATSVGAVKPLMLSPAMMGTKKTLTLSRAERTVLPTFAPAASRAERWRSLPTPRQSLTPTPDGQQSPSASPLALSNHNHDIPDFARRGSLLLPWNPRVIADAKRQVDTLQRTVASTRVNVNDARFRMRETTVLALACVDLDPNRKRAEISIPWSRKSSSAAGSPTPSSSALPPLSASAAGLPGSSSASSSSSSSATSASRLSRRAKAGLSVITNSFNFSPSSSSTTNAASSSSSSSSSSNSTGGSPKISRVRSASVSATSLRTPSPVSLPPPRKQQLAATSQPPQLNRLSSSPYFVLQSQQQQQQQQQRRPPASESQLPDIRNTPGANHSESAGVV</sequence>
<feature type="region of interest" description="Disordered" evidence="1">
    <location>
        <begin position="160"/>
        <end position="182"/>
    </location>
</feature>
<feature type="compositionally biased region" description="Low complexity" evidence="1">
    <location>
        <begin position="380"/>
        <end position="395"/>
    </location>
</feature>
<gene>
    <name evidence="2" type="ORF">CAOG_007545</name>
</gene>
<evidence type="ECO:0000256" key="1">
    <source>
        <dbReference type="SAM" id="MobiDB-lite"/>
    </source>
</evidence>
<feature type="compositionally biased region" description="Polar residues" evidence="1">
    <location>
        <begin position="240"/>
        <end position="258"/>
    </location>
</feature>
<feature type="compositionally biased region" description="Acidic residues" evidence="1">
    <location>
        <begin position="13"/>
        <end position="50"/>
    </location>
</feature>
<feature type="region of interest" description="Disordered" evidence="1">
    <location>
        <begin position="328"/>
        <end position="351"/>
    </location>
</feature>
<feature type="region of interest" description="Disordered" evidence="1">
    <location>
        <begin position="621"/>
        <end position="667"/>
    </location>
</feature>
<proteinExistence type="predicted"/>
<accession>A0A0D2WWU1</accession>
<feature type="compositionally biased region" description="Low complexity" evidence="1">
    <location>
        <begin position="197"/>
        <end position="208"/>
    </location>
</feature>
<feature type="compositionally biased region" description="Polar residues" evidence="1">
    <location>
        <begin position="745"/>
        <end position="761"/>
    </location>
</feature>
<feature type="region of interest" description="Disordered" evidence="1">
    <location>
        <begin position="197"/>
        <end position="261"/>
    </location>
</feature>
<protein>
    <submittedName>
        <fullName evidence="2">Uncharacterized protein</fullName>
    </submittedName>
</protein>
<feature type="compositionally biased region" description="Low complexity" evidence="1">
    <location>
        <begin position="766"/>
        <end position="776"/>
    </location>
</feature>
<feature type="region of interest" description="Disordered" evidence="1">
    <location>
        <begin position="508"/>
        <end position="548"/>
    </location>
</feature>
<dbReference type="Proteomes" id="UP000008743">
    <property type="component" value="Unassembled WGS sequence"/>
</dbReference>
<dbReference type="STRING" id="595528.A0A0D2WWU1"/>
<feature type="compositionally biased region" description="Polar residues" evidence="1">
    <location>
        <begin position="793"/>
        <end position="804"/>
    </location>
</feature>
<feature type="compositionally biased region" description="Low complexity" evidence="1">
    <location>
        <begin position="334"/>
        <end position="346"/>
    </location>
</feature>
<dbReference type="AlphaFoldDB" id="A0A0D2WWU1"/>
<feature type="compositionally biased region" description="Polar residues" evidence="1">
    <location>
        <begin position="520"/>
        <end position="544"/>
    </location>
</feature>
<evidence type="ECO:0000313" key="3">
    <source>
        <dbReference type="Proteomes" id="UP000008743"/>
    </source>
</evidence>
<feature type="compositionally biased region" description="Low complexity" evidence="1">
    <location>
        <begin position="684"/>
        <end position="731"/>
    </location>
</feature>
<dbReference type="InParanoid" id="A0A0D2WWU1"/>
<feature type="region of interest" description="Disordered" evidence="1">
    <location>
        <begin position="1"/>
        <end position="112"/>
    </location>
</feature>
<keyword evidence="3" id="KW-1185">Reference proteome</keyword>
<dbReference type="RefSeq" id="XP_004343419.2">
    <property type="nucleotide sequence ID" value="XM_004343369.2"/>
</dbReference>
<dbReference type="EMBL" id="KE346373">
    <property type="protein sequence ID" value="KJE97063.1"/>
    <property type="molecule type" value="Genomic_DNA"/>
</dbReference>
<feature type="region of interest" description="Disordered" evidence="1">
    <location>
        <begin position="369"/>
        <end position="434"/>
    </location>
</feature>
<feature type="region of interest" description="Disordered" evidence="1">
    <location>
        <begin position="684"/>
        <end position="804"/>
    </location>
</feature>
<feature type="compositionally biased region" description="Low complexity" evidence="1">
    <location>
        <begin position="624"/>
        <end position="667"/>
    </location>
</feature>
<feature type="compositionally biased region" description="Polar residues" evidence="1">
    <location>
        <begin position="411"/>
        <end position="425"/>
    </location>
</feature>
<name>A0A0D2WWU1_CAPO3</name>
<reference evidence="3" key="1">
    <citation type="submission" date="2011-02" db="EMBL/GenBank/DDBJ databases">
        <title>The Genome Sequence of Capsaspora owczarzaki ATCC 30864.</title>
        <authorList>
            <person name="Russ C."/>
            <person name="Cuomo C."/>
            <person name="Burger G."/>
            <person name="Gray M.W."/>
            <person name="Holland P.W.H."/>
            <person name="King N."/>
            <person name="Lang F.B.F."/>
            <person name="Roger A.J."/>
            <person name="Ruiz-Trillo I."/>
            <person name="Young S.K."/>
            <person name="Zeng Q."/>
            <person name="Gargeya S."/>
            <person name="Alvarado L."/>
            <person name="Berlin A."/>
            <person name="Chapman S.B."/>
            <person name="Chen Z."/>
            <person name="Freedman E."/>
            <person name="Gellesch M."/>
            <person name="Goldberg J."/>
            <person name="Griggs A."/>
            <person name="Gujja S."/>
            <person name="Heilman E."/>
            <person name="Heiman D."/>
            <person name="Howarth C."/>
            <person name="Mehta T."/>
            <person name="Neiman D."/>
            <person name="Pearson M."/>
            <person name="Roberts A."/>
            <person name="Saif S."/>
            <person name="Shea T."/>
            <person name="Shenoy N."/>
            <person name="Sisk P."/>
            <person name="Stolte C."/>
            <person name="Sykes S."/>
            <person name="White J."/>
            <person name="Yandava C."/>
            <person name="Haas B."/>
            <person name="Nusbaum C."/>
            <person name="Birren B."/>
        </authorList>
    </citation>
    <scope>NUCLEOTIDE SEQUENCE</scope>
    <source>
        <strain evidence="3">ATCC 30864</strain>
    </source>
</reference>